<name>A0ABV6YIJ1_UNCEI</name>
<organism evidence="2 3">
    <name type="scientific">Eiseniibacteriota bacterium</name>
    <dbReference type="NCBI Taxonomy" id="2212470"/>
    <lineage>
        <taxon>Bacteria</taxon>
        <taxon>Candidatus Eiseniibacteriota</taxon>
    </lineage>
</organism>
<gene>
    <name evidence="2" type="ORF">ACFL6M_01030</name>
</gene>
<evidence type="ECO:0000256" key="1">
    <source>
        <dbReference type="SAM" id="SignalP"/>
    </source>
</evidence>
<dbReference type="EMBL" id="JBHPKH010000005">
    <property type="protein sequence ID" value="MFC1572156.1"/>
    <property type="molecule type" value="Genomic_DNA"/>
</dbReference>
<evidence type="ECO:0000313" key="2">
    <source>
        <dbReference type="EMBL" id="MFC1572156.1"/>
    </source>
</evidence>
<evidence type="ECO:0000313" key="3">
    <source>
        <dbReference type="Proteomes" id="UP001593833"/>
    </source>
</evidence>
<comment type="caution">
    <text evidence="2">The sequence shown here is derived from an EMBL/GenBank/DDBJ whole genome shotgun (WGS) entry which is preliminary data.</text>
</comment>
<evidence type="ECO:0008006" key="4">
    <source>
        <dbReference type="Google" id="ProtNLM"/>
    </source>
</evidence>
<feature type="signal peptide" evidence="1">
    <location>
        <begin position="1"/>
        <end position="18"/>
    </location>
</feature>
<proteinExistence type="predicted"/>
<protein>
    <recommendedName>
        <fullName evidence="4">FlgD Ig-like domain-containing protein</fullName>
    </recommendedName>
</protein>
<feature type="chain" id="PRO_5046751796" description="FlgD Ig-like domain-containing protein" evidence="1">
    <location>
        <begin position="19"/>
        <end position="277"/>
    </location>
</feature>
<accession>A0ABV6YIJ1</accession>
<keyword evidence="1" id="KW-0732">Signal</keyword>
<reference evidence="2 3" key="1">
    <citation type="submission" date="2024-09" db="EMBL/GenBank/DDBJ databases">
        <authorList>
            <person name="D'Angelo T."/>
        </authorList>
    </citation>
    <scope>NUCLEOTIDE SEQUENCE [LARGE SCALE GENOMIC DNA]</scope>
    <source>
        <strain evidence="2">SAG AM-320-E07</strain>
    </source>
</reference>
<sequence>MRKAALLGTLFVTITCWATTVSSATITVYTDKMEWQNALGEECLTEDFADALLNVGVSYVSTESGHINPVQECYQDVLASQSQNDPMTTWTFEPQITAYGGEWTLGGPGGSGNSLSVYIADDSHYVGSIPNSYNGEFWGFISDTPFSSVRLVGGTGTNQQHYCLDDMVYLPMFVPGNVDPLGPGPATSGLSLQVPSPYGIDQPIRVMGDSAEEASVGIFDAQGRLLRNLVASSRRDGEAIFCWDGWTACGQRASASALFVHAHGGGGTITRMVVLLR</sequence>
<dbReference type="Proteomes" id="UP001593833">
    <property type="component" value="Unassembled WGS sequence"/>
</dbReference>
<keyword evidence="3" id="KW-1185">Reference proteome</keyword>